<sequence length="187" mass="21073">MAPGTHFLLSWTISTTLLKHRRERSLVTVSGVAADLDGLGLVIDLLIGTTNWYGQLHHVLTHNLVTGVIFASICAWLASAQKHVVWALSFTCFHLHILCDVLGSKGPDGFQWPIYYLYPLSSDFTLVWAQQWLLNGWQNQLFTAILLLASLYIAAAKKITCLEVFSVRLNTEVFNMYTKYVGKHHVK</sequence>
<name>V4HNS0_PSEL2</name>
<evidence type="ECO:0008006" key="3">
    <source>
        <dbReference type="Google" id="ProtNLM"/>
    </source>
</evidence>
<proteinExistence type="predicted"/>
<dbReference type="Proteomes" id="UP000017820">
    <property type="component" value="Unassembled WGS sequence"/>
</dbReference>
<accession>V4HNS0</accession>
<comment type="caution">
    <text evidence="1">The sequence shown here is derived from an EMBL/GenBank/DDBJ whole genome shotgun (WGS) entry which is preliminary data.</text>
</comment>
<dbReference type="RefSeq" id="WP_023400081.1">
    <property type="nucleotide sequence ID" value="NZ_AUSV01000051.1"/>
</dbReference>
<protein>
    <recommendedName>
        <fullName evidence="3">Membrane-bound metal-dependent hydrolase (DUF457)</fullName>
    </recommendedName>
</protein>
<organism evidence="1 2">
    <name type="scientific">Pseudoalteromonas luteoviolacea (strain 2ta16)</name>
    <dbReference type="NCBI Taxonomy" id="1353533"/>
    <lineage>
        <taxon>Bacteria</taxon>
        <taxon>Pseudomonadati</taxon>
        <taxon>Pseudomonadota</taxon>
        <taxon>Gammaproteobacteria</taxon>
        <taxon>Alteromonadales</taxon>
        <taxon>Pseudoalteromonadaceae</taxon>
        <taxon>Pseudoalteromonas</taxon>
    </lineage>
</organism>
<reference evidence="1 2" key="1">
    <citation type="submission" date="2013-07" db="EMBL/GenBank/DDBJ databases">
        <title>Draft genome sequence of Pseudoalteromonas luteoviolacea 2ta16.</title>
        <authorList>
            <person name="Allen E.E."/>
            <person name="Azam F."/>
            <person name="Podell S."/>
        </authorList>
    </citation>
    <scope>NUCLEOTIDE SEQUENCE [LARGE SCALE GENOMIC DNA]</scope>
    <source>
        <strain evidence="1 2">2ta16</strain>
    </source>
</reference>
<dbReference type="AlphaFoldDB" id="V4HNS0"/>
<gene>
    <name evidence="1" type="ORF">PL2TA16_04258</name>
</gene>
<dbReference type="PATRIC" id="fig|1353533.3.peg.3211"/>
<dbReference type="EMBL" id="AUSV01000051">
    <property type="protein sequence ID" value="ESP92450.1"/>
    <property type="molecule type" value="Genomic_DNA"/>
</dbReference>
<evidence type="ECO:0000313" key="1">
    <source>
        <dbReference type="EMBL" id="ESP92450.1"/>
    </source>
</evidence>
<evidence type="ECO:0000313" key="2">
    <source>
        <dbReference type="Proteomes" id="UP000017820"/>
    </source>
</evidence>
<dbReference type="GeneID" id="29923048"/>